<protein>
    <submittedName>
        <fullName evidence="1">Uncharacterized protein</fullName>
    </submittedName>
</protein>
<proteinExistence type="predicted"/>
<sequence>MNTHFNNILYKHKIILKNFQELDICAFSKKKNLYCFYGKDNKDQFYLVLFSFAKSRILLNYILEVEKIISNIINHLNNINFANIIFFHQAPICSKAQKEFNSKGFKNYAFM</sequence>
<name>A0ABX6TRC5_9BACT</name>
<dbReference type="EMBL" id="CP063079">
    <property type="protein sequence ID" value="QOQ88521.1"/>
    <property type="molecule type" value="Genomic_DNA"/>
</dbReference>
<dbReference type="RefSeq" id="WP_044598548.1">
    <property type="nucleotide sequence ID" value="NZ_CP063079.1"/>
</dbReference>
<gene>
    <name evidence="1" type="ORF">IMC75_06115</name>
</gene>
<keyword evidence="2" id="KW-1185">Reference proteome</keyword>
<evidence type="ECO:0000313" key="1">
    <source>
        <dbReference type="EMBL" id="QOQ88521.1"/>
    </source>
</evidence>
<organism evidence="1 2">
    <name type="scientific">Campylobacter peloridis</name>
    <dbReference type="NCBI Taxonomy" id="488546"/>
    <lineage>
        <taxon>Bacteria</taxon>
        <taxon>Pseudomonadati</taxon>
        <taxon>Campylobacterota</taxon>
        <taxon>Epsilonproteobacteria</taxon>
        <taxon>Campylobacterales</taxon>
        <taxon>Campylobacteraceae</taxon>
        <taxon>Campylobacter</taxon>
    </lineage>
</organism>
<reference evidence="1 2" key="1">
    <citation type="submission" date="2020-10" db="EMBL/GenBank/DDBJ databases">
        <title>Campylobacter and Helicobacter PacBio genomes.</title>
        <authorList>
            <person name="Lane C."/>
        </authorList>
    </citation>
    <scope>NUCLEOTIDE SEQUENCE [LARGE SCALE GENOMIC DNA]</scope>
    <source>
        <strain evidence="1 2">2016D-0074</strain>
    </source>
</reference>
<dbReference type="Proteomes" id="UP000595070">
    <property type="component" value="Chromosome"/>
</dbReference>
<evidence type="ECO:0000313" key="2">
    <source>
        <dbReference type="Proteomes" id="UP000595070"/>
    </source>
</evidence>
<accession>A0ABX6TRC5</accession>